<dbReference type="GO" id="GO:0004114">
    <property type="term" value="F:3',5'-cyclic-nucleotide phosphodiesterase activity"/>
    <property type="evidence" value="ECO:0007669"/>
    <property type="project" value="InterPro"/>
</dbReference>
<dbReference type="PROSITE" id="PS51845">
    <property type="entry name" value="PDEASE_I_2"/>
    <property type="match status" value="1"/>
</dbReference>
<comment type="caution">
    <text evidence="5">The sequence shown here is derived from an EMBL/GenBank/DDBJ whole genome shotgun (WGS) entry which is preliminary data.</text>
</comment>
<name>A0A9P0QPW7_9ASCO</name>
<comment type="cofactor">
    <cofactor evidence="3">
        <name>a divalent metal cation</name>
        <dbReference type="ChEBI" id="CHEBI:60240"/>
    </cofactor>
    <text evidence="3">Binds 2 divalent metal cations per subunit. Site 1 may preferentially bind zinc ions, while site 2 has a preference for magnesium and/or manganese ions.</text>
</comment>
<dbReference type="Pfam" id="PF00233">
    <property type="entry name" value="PDEase_I"/>
    <property type="match status" value="1"/>
</dbReference>
<dbReference type="SUPFAM" id="SSF109604">
    <property type="entry name" value="HD-domain/PDEase-like"/>
    <property type="match status" value="1"/>
</dbReference>
<dbReference type="PANTHER" id="PTHR11347">
    <property type="entry name" value="CYCLIC NUCLEOTIDE PHOSPHODIESTERASE"/>
    <property type="match status" value="1"/>
</dbReference>
<dbReference type="InterPro" id="IPR023174">
    <property type="entry name" value="PDEase_CS"/>
</dbReference>
<dbReference type="InterPro" id="IPR003607">
    <property type="entry name" value="HD/PDEase_dom"/>
</dbReference>
<proteinExistence type="inferred from homology"/>
<feature type="domain" description="PDEase" evidence="4">
    <location>
        <begin position="171"/>
        <end position="586"/>
    </location>
</feature>
<dbReference type="OrthoDB" id="546632at2759"/>
<reference evidence="5" key="1">
    <citation type="submission" date="2022-03" db="EMBL/GenBank/DDBJ databases">
        <authorList>
            <person name="Legras J.-L."/>
            <person name="Devillers H."/>
            <person name="Grondin C."/>
        </authorList>
    </citation>
    <scope>NUCLEOTIDE SEQUENCE</scope>
    <source>
        <strain evidence="5">CLIB 1423</strain>
    </source>
</reference>
<evidence type="ECO:0000259" key="4">
    <source>
        <dbReference type="PROSITE" id="PS51845"/>
    </source>
</evidence>
<dbReference type="GO" id="GO:0007165">
    <property type="term" value="P:signal transduction"/>
    <property type="evidence" value="ECO:0007669"/>
    <property type="project" value="InterPro"/>
</dbReference>
<keyword evidence="2 3" id="KW-0378">Hydrolase</keyword>
<accession>A0A9P0QPW7</accession>
<evidence type="ECO:0000256" key="2">
    <source>
        <dbReference type="ARBA" id="ARBA00022801"/>
    </source>
</evidence>
<evidence type="ECO:0000256" key="3">
    <source>
        <dbReference type="RuleBase" id="RU363067"/>
    </source>
</evidence>
<evidence type="ECO:0000313" key="5">
    <source>
        <dbReference type="EMBL" id="CAH2352701.1"/>
    </source>
</evidence>
<gene>
    <name evidence="5" type="ORF">CLIB1423_07S05556</name>
</gene>
<protein>
    <recommendedName>
        <fullName evidence="3">Phosphodiesterase</fullName>
        <ecNumber evidence="3">3.1.4.-</ecNumber>
    </recommendedName>
</protein>
<dbReference type="Proteomes" id="UP000837801">
    <property type="component" value="Unassembled WGS sequence"/>
</dbReference>
<evidence type="ECO:0000256" key="1">
    <source>
        <dbReference type="ARBA" id="ARBA00022723"/>
    </source>
</evidence>
<comment type="similarity">
    <text evidence="3">Belongs to the cyclic nucleotide phosphodiesterase family.</text>
</comment>
<dbReference type="Gene3D" id="1.10.1300.10">
    <property type="entry name" value="3'5'-cyclic nucleotide phosphodiesterase, catalytic domain"/>
    <property type="match status" value="1"/>
</dbReference>
<dbReference type="InterPro" id="IPR002073">
    <property type="entry name" value="PDEase_catalytic_dom"/>
</dbReference>
<dbReference type="EMBL" id="CAKXYY010000007">
    <property type="protein sequence ID" value="CAH2352701.1"/>
    <property type="molecule type" value="Genomic_DNA"/>
</dbReference>
<sequence length="588" mass="66845">MAEVLTLSYLGTIDPTPIESNSVVAFTTFKDLISYLFRKGNEEKDVNHATIVVINQRYDAQSSIKDLDSLSFIDKRLLLRYFFNHLNVIAIHYNELNKSPVLNRLTTNIASHISQRITRVETWTGTGFKGINDVWTFIDNEEEKFTESSFISTMSSLLSSNINKNHITTKRLISLKDLIIKEIDFLDLLTTPQERLPKIGEYVGHWCFPAHELSNDDLVYCVYLMIKYSLDQLPRDCGLHFPSNNELLGFVFSVRDTYRNGNPFHNFRHATDVLQACFHFLIRLDCLPVPEQMTLDPNGPEIQNSDKCKFEGLVELKSSGKYISEVSNVSPGGRRLSTFNIGHLNPIETFGLLIAAIGHDVGHPGVTNAFMTKYFAPTSLMYNGKSVLESFHSSIFINKVLSVSWPSLLDVFMDSNEKLTMRELIISCILATDMAEHFEYIGKIAMFKDDIKSSPESKVQLISSLLIKCADISNVTRPLRVSAQWALVLSREFDEVAKLEKNIIANQTSESVTEDIDLDPKYIKLPISLQKIIEAQPEIHKGQIFFIDVFAESLFKSVVGVLPELQYTCDVISSNKSFWYERRDKVNI</sequence>
<dbReference type="GO" id="GO:0046872">
    <property type="term" value="F:metal ion binding"/>
    <property type="evidence" value="ECO:0007669"/>
    <property type="project" value="UniProtKB-KW"/>
</dbReference>
<evidence type="ECO:0000313" key="6">
    <source>
        <dbReference type="Proteomes" id="UP000837801"/>
    </source>
</evidence>
<dbReference type="SMART" id="SM00471">
    <property type="entry name" value="HDc"/>
    <property type="match status" value="1"/>
</dbReference>
<dbReference type="InterPro" id="IPR036971">
    <property type="entry name" value="PDEase_catalytic_dom_sf"/>
</dbReference>
<dbReference type="EC" id="3.1.4.-" evidence="3"/>
<dbReference type="CDD" id="cd00077">
    <property type="entry name" value="HDc"/>
    <property type="match status" value="1"/>
</dbReference>
<dbReference type="AlphaFoldDB" id="A0A9P0QPW7"/>
<keyword evidence="6" id="KW-1185">Reference proteome</keyword>
<dbReference type="PROSITE" id="PS00126">
    <property type="entry name" value="PDEASE_I_1"/>
    <property type="match status" value="1"/>
</dbReference>
<keyword evidence="1 3" id="KW-0479">Metal-binding</keyword>
<organism evidence="5 6">
    <name type="scientific">[Candida] railenensis</name>
    <dbReference type="NCBI Taxonomy" id="45579"/>
    <lineage>
        <taxon>Eukaryota</taxon>
        <taxon>Fungi</taxon>
        <taxon>Dikarya</taxon>
        <taxon>Ascomycota</taxon>
        <taxon>Saccharomycotina</taxon>
        <taxon>Pichiomycetes</taxon>
        <taxon>Debaryomycetaceae</taxon>
        <taxon>Kurtzmaniella</taxon>
    </lineage>
</organism>